<evidence type="ECO:0000313" key="1">
    <source>
        <dbReference type="EMBL" id="CAF1500331.1"/>
    </source>
</evidence>
<evidence type="ECO:0000313" key="2">
    <source>
        <dbReference type="Proteomes" id="UP000663882"/>
    </source>
</evidence>
<sequence length="107" mass="12609">MAQKYKRLKKIDEIFYERIEPEEQSSKMADIWPIENIWGYIKEKLEENEYETVTMLKEKKLLFNNLSSANIGIDSINGTFARIRCDSLDSIDKGYPYSQSVIFITDE</sequence>
<accession>A0A815SYX3</accession>
<comment type="caution">
    <text evidence="1">The sequence shown here is derived from an EMBL/GenBank/DDBJ whole genome shotgun (WGS) entry which is preliminary data.</text>
</comment>
<name>A0A815SYX3_9BILA</name>
<proteinExistence type="predicted"/>
<protein>
    <submittedName>
        <fullName evidence="1">Uncharacterized protein</fullName>
    </submittedName>
</protein>
<dbReference type="Proteomes" id="UP000663882">
    <property type="component" value="Unassembled WGS sequence"/>
</dbReference>
<dbReference type="AlphaFoldDB" id="A0A815SYX3"/>
<gene>
    <name evidence="1" type="ORF">RFH988_LOCUS38735</name>
</gene>
<dbReference type="EMBL" id="CAJNOO010010799">
    <property type="protein sequence ID" value="CAF1500331.1"/>
    <property type="molecule type" value="Genomic_DNA"/>
</dbReference>
<reference evidence="1" key="1">
    <citation type="submission" date="2021-02" db="EMBL/GenBank/DDBJ databases">
        <authorList>
            <person name="Nowell W R."/>
        </authorList>
    </citation>
    <scope>NUCLEOTIDE SEQUENCE</scope>
</reference>
<organism evidence="1 2">
    <name type="scientific">Rotaria sordida</name>
    <dbReference type="NCBI Taxonomy" id="392033"/>
    <lineage>
        <taxon>Eukaryota</taxon>
        <taxon>Metazoa</taxon>
        <taxon>Spiralia</taxon>
        <taxon>Gnathifera</taxon>
        <taxon>Rotifera</taxon>
        <taxon>Eurotatoria</taxon>
        <taxon>Bdelloidea</taxon>
        <taxon>Philodinida</taxon>
        <taxon>Philodinidae</taxon>
        <taxon>Rotaria</taxon>
    </lineage>
</organism>
<feature type="non-terminal residue" evidence="1">
    <location>
        <position position="1"/>
    </location>
</feature>